<evidence type="ECO:0000259" key="17">
    <source>
        <dbReference type="PROSITE" id="PS50113"/>
    </source>
</evidence>
<comment type="caution">
    <text evidence="18">The sequence shown here is derived from an EMBL/GenBank/DDBJ whole genome shotgun (WGS) entry which is preliminary data.</text>
</comment>
<evidence type="ECO:0000256" key="10">
    <source>
        <dbReference type="ARBA" id="ARBA00022741"/>
    </source>
</evidence>
<evidence type="ECO:0000313" key="18">
    <source>
        <dbReference type="EMBL" id="MBB5695170.1"/>
    </source>
</evidence>
<evidence type="ECO:0000313" key="19">
    <source>
        <dbReference type="Proteomes" id="UP000580654"/>
    </source>
</evidence>
<evidence type="ECO:0000256" key="7">
    <source>
        <dbReference type="ARBA" id="ARBA00022643"/>
    </source>
</evidence>
<sequence length="514" mass="54650">MNDLFRQPQAALEADPCAPAWDEGERLAALHRYGILDTAREAAFDNIVDLAADLLEAPIAVVNLIEDRRQWFKAETGIGVREMPLDLSICRHAILQSDMLVVPDLAQDARFAANPLVSAENGLRFYAGALLVTPEGLPLGTVCVLDTRPRPEGITPRQRRALASLAAQAMAQIELRHSEAVARQERARAEESASRLAAIFGQAPAGLCEVGLDGRFLQVNDALCIILGRGREELLGLTVAEVTAPESIASCCALMAGVAATGEAATVEKRYLRPDGGSVWASSSVSRVPGPDGKPLSFLAVVLDITGRRRAEERQTLLSREVDHRAKNALTVVLAALRLTRAPDLPSYIRAIEGRVAALARAQTLLAEDSWHGADLETLLRGELTAFLADGGANSPQASLSGPALTLPPGAAQPLAIAMHELATNAVKYGALSTAAGRLLIEWRVEGGEDGTLHLRWAETGGPAVTRLPTRRGFGSRVLEGTVREQLGGQVLLSWPGTGLVCDITVPLRPSPAA</sequence>
<dbReference type="GO" id="GO:0005524">
    <property type="term" value="F:ATP binding"/>
    <property type="evidence" value="ECO:0007669"/>
    <property type="project" value="UniProtKB-KW"/>
</dbReference>
<dbReference type="Gene3D" id="3.30.450.20">
    <property type="entry name" value="PAS domain"/>
    <property type="match status" value="1"/>
</dbReference>
<dbReference type="GO" id="GO:0004673">
    <property type="term" value="F:protein histidine kinase activity"/>
    <property type="evidence" value="ECO:0007669"/>
    <property type="project" value="UniProtKB-EC"/>
</dbReference>
<keyword evidence="10" id="KW-0547">Nucleotide-binding</keyword>
<dbReference type="InterPro" id="IPR029016">
    <property type="entry name" value="GAF-like_dom_sf"/>
</dbReference>
<feature type="domain" description="PAC" evidence="17">
    <location>
        <begin position="265"/>
        <end position="317"/>
    </location>
</feature>
<protein>
    <recommendedName>
        <fullName evidence="2">histidine kinase</fullName>
        <ecNumber evidence="2">2.7.13.3</ecNumber>
    </recommendedName>
</protein>
<keyword evidence="12" id="KW-0067">ATP-binding</keyword>
<dbReference type="PROSITE" id="PS50112">
    <property type="entry name" value="PAS"/>
    <property type="match status" value="1"/>
</dbReference>
<keyword evidence="13" id="KW-0157">Chromophore</keyword>
<keyword evidence="4" id="KW-0597">Phosphoprotein</keyword>
<evidence type="ECO:0000256" key="1">
    <source>
        <dbReference type="ARBA" id="ARBA00000085"/>
    </source>
</evidence>
<evidence type="ECO:0000256" key="13">
    <source>
        <dbReference type="ARBA" id="ARBA00022991"/>
    </source>
</evidence>
<evidence type="ECO:0000256" key="11">
    <source>
        <dbReference type="ARBA" id="ARBA00022777"/>
    </source>
</evidence>
<dbReference type="EMBL" id="JACIJD010000015">
    <property type="protein sequence ID" value="MBB5695170.1"/>
    <property type="molecule type" value="Genomic_DNA"/>
</dbReference>
<dbReference type="PANTHER" id="PTHR41523">
    <property type="entry name" value="TWO-COMPONENT SYSTEM SENSOR PROTEIN"/>
    <property type="match status" value="1"/>
</dbReference>
<dbReference type="NCBIfam" id="TIGR00229">
    <property type="entry name" value="sensory_box"/>
    <property type="match status" value="1"/>
</dbReference>
<dbReference type="AlphaFoldDB" id="A0A840Y5S0"/>
<dbReference type="RefSeq" id="WP_184520384.1">
    <property type="nucleotide sequence ID" value="NZ_JACIJD010000015.1"/>
</dbReference>
<dbReference type="GO" id="GO:0009881">
    <property type="term" value="F:photoreceptor activity"/>
    <property type="evidence" value="ECO:0007669"/>
    <property type="project" value="UniProtKB-KW"/>
</dbReference>
<name>A0A840Y5S0_9PROT</name>
<dbReference type="InterPro" id="IPR011102">
    <property type="entry name" value="Sig_transdc_His_kinase_HWE"/>
</dbReference>
<evidence type="ECO:0000256" key="4">
    <source>
        <dbReference type="ARBA" id="ARBA00022553"/>
    </source>
</evidence>
<evidence type="ECO:0000256" key="12">
    <source>
        <dbReference type="ARBA" id="ARBA00022840"/>
    </source>
</evidence>
<evidence type="ECO:0000256" key="6">
    <source>
        <dbReference type="ARBA" id="ARBA00022630"/>
    </source>
</evidence>
<dbReference type="Pfam" id="PF01590">
    <property type="entry name" value="GAF"/>
    <property type="match status" value="1"/>
</dbReference>
<keyword evidence="9" id="KW-0677">Repeat</keyword>
<evidence type="ECO:0000259" key="16">
    <source>
        <dbReference type="PROSITE" id="PS50112"/>
    </source>
</evidence>
<dbReference type="Pfam" id="PF07536">
    <property type="entry name" value="HWE_HK"/>
    <property type="match status" value="1"/>
</dbReference>
<keyword evidence="3" id="KW-0600">Photoreceptor protein</keyword>
<evidence type="ECO:0000256" key="3">
    <source>
        <dbReference type="ARBA" id="ARBA00022543"/>
    </source>
</evidence>
<keyword evidence="6" id="KW-0285">Flavoprotein</keyword>
<evidence type="ECO:0000256" key="5">
    <source>
        <dbReference type="ARBA" id="ARBA00022606"/>
    </source>
</evidence>
<dbReference type="Proteomes" id="UP000580654">
    <property type="component" value="Unassembled WGS sequence"/>
</dbReference>
<evidence type="ECO:0000256" key="8">
    <source>
        <dbReference type="ARBA" id="ARBA00022679"/>
    </source>
</evidence>
<reference evidence="18 19" key="1">
    <citation type="submission" date="2020-08" db="EMBL/GenBank/DDBJ databases">
        <title>Genomic Encyclopedia of Type Strains, Phase IV (KMG-IV): sequencing the most valuable type-strain genomes for metagenomic binning, comparative biology and taxonomic classification.</title>
        <authorList>
            <person name="Goeker M."/>
        </authorList>
    </citation>
    <scope>NUCLEOTIDE SEQUENCE [LARGE SCALE GENOMIC DNA]</scope>
    <source>
        <strain evidence="18 19">DSM 25622</strain>
    </source>
</reference>
<keyword evidence="14" id="KW-0843">Virulence</keyword>
<dbReference type="SUPFAM" id="SSF55785">
    <property type="entry name" value="PYP-like sensor domain (PAS domain)"/>
    <property type="match status" value="1"/>
</dbReference>
<evidence type="ECO:0000256" key="15">
    <source>
        <dbReference type="ARBA" id="ARBA00023170"/>
    </source>
</evidence>
<dbReference type="SMART" id="SM00911">
    <property type="entry name" value="HWE_HK"/>
    <property type="match status" value="1"/>
</dbReference>
<keyword evidence="19" id="KW-1185">Reference proteome</keyword>
<comment type="catalytic activity">
    <reaction evidence="1">
        <text>ATP + protein L-histidine = ADP + protein N-phospho-L-histidine.</text>
        <dbReference type="EC" id="2.7.13.3"/>
    </reaction>
</comment>
<dbReference type="PANTHER" id="PTHR41523:SF8">
    <property type="entry name" value="ETHYLENE RESPONSE SENSOR PROTEIN"/>
    <property type="match status" value="1"/>
</dbReference>
<evidence type="ECO:0000256" key="14">
    <source>
        <dbReference type="ARBA" id="ARBA00023026"/>
    </source>
</evidence>
<dbReference type="SMART" id="SM00065">
    <property type="entry name" value="GAF"/>
    <property type="match status" value="1"/>
</dbReference>
<feature type="domain" description="PAS" evidence="16">
    <location>
        <begin position="192"/>
        <end position="247"/>
    </location>
</feature>
<accession>A0A840Y5S0</accession>
<dbReference type="EC" id="2.7.13.3" evidence="2"/>
<dbReference type="InterPro" id="IPR013656">
    <property type="entry name" value="PAS_4"/>
</dbReference>
<dbReference type="InterPro" id="IPR036890">
    <property type="entry name" value="HATPase_C_sf"/>
</dbReference>
<dbReference type="SMART" id="SM00086">
    <property type="entry name" value="PAC"/>
    <property type="match status" value="1"/>
</dbReference>
<keyword evidence="7" id="KW-0288">FMN</keyword>
<dbReference type="SMART" id="SM00091">
    <property type="entry name" value="PAS"/>
    <property type="match status" value="1"/>
</dbReference>
<dbReference type="Pfam" id="PF08448">
    <property type="entry name" value="PAS_4"/>
    <property type="match status" value="1"/>
</dbReference>
<dbReference type="SUPFAM" id="SSF55781">
    <property type="entry name" value="GAF domain-like"/>
    <property type="match status" value="1"/>
</dbReference>
<keyword evidence="8" id="KW-0808">Transferase</keyword>
<evidence type="ECO:0000256" key="9">
    <source>
        <dbReference type="ARBA" id="ARBA00022737"/>
    </source>
</evidence>
<dbReference type="InterPro" id="IPR001610">
    <property type="entry name" value="PAC"/>
</dbReference>
<keyword evidence="15" id="KW-0675">Receptor</keyword>
<dbReference type="InterPro" id="IPR000700">
    <property type="entry name" value="PAS-assoc_C"/>
</dbReference>
<keyword evidence="5" id="KW-0716">Sensory transduction</keyword>
<gene>
    <name evidence="18" type="ORF">FHS87_003225</name>
</gene>
<evidence type="ECO:0000256" key="2">
    <source>
        <dbReference type="ARBA" id="ARBA00012438"/>
    </source>
</evidence>
<dbReference type="CDD" id="cd00130">
    <property type="entry name" value="PAS"/>
    <property type="match status" value="1"/>
</dbReference>
<organism evidence="18 19">
    <name type="scientific">Muricoccus pecuniae</name>
    <dbReference type="NCBI Taxonomy" id="693023"/>
    <lineage>
        <taxon>Bacteria</taxon>
        <taxon>Pseudomonadati</taxon>
        <taxon>Pseudomonadota</taxon>
        <taxon>Alphaproteobacteria</taxon>
        <taxon>Acetobacterales</taxon>
        <taxon>Roseomonadaceae</taxon>
        <taxon>Muricoccus</taxon>
    </lineage>
</organism>
<proteinExistence type="predicted"/>
<dbReference type="Gene3D" id="3.30.565.10">
    <property type="entry name" value="Histidine kinase-like ATPase, C-terminal domain"/>
    <property type="match status" value="1"/>
</dbReference>
<dbReference type="InterPro" id="IPR035965">
    <property type="entry name" value="PAS-like_dom_sf"/>
</dbReference>
<dbReference type="Gene3D" id="3.30.450.40">
    <property type="match status" value="1"/>
</dbReference>
<dbReference type="PROSITE" id="PS50113">
    <property type="entry name" value="PAC"/>
    <property type="match status" value="1"/>
</dbReference>
<keyword evidence="11" id="KW-0418">Kinase</keyword>
<dbReference type="InterPro" id="IPR000014">
    <property type="entry name" value="PAS"/>
</dbReference>
<dbReference type="InterPro" id="IPR003018">
    <property type="entry name" value="GAF"/>
</dbReference>